<evidence type="ECO:0000256" key="1">
    <source>
        <dbReference type="SAM" id="MobiDB-lite"/>
    </source>
</evidence>
<dbReference type="InterPro" id="IPR052718">
    <property type="entry name" value="NmrA-type_oxidoreductase"/>
</dbReference>
<protein>
    <submittedName>
        <fullName evidence="3">NAD(P)-dependent oxidoreductase</fullName>
    </submittedName>
</protein>
<dbReference type="InterPro" id="IPR036291">
    <property type="entry name" value="NAD(P)-bd_dom_sf"/>
</dbReference>
<evidence type="ECO:0000259" key="2">
    <source>
        <dbReference type="Pfam" id="PF05368"/>
    </source>
</evidence>
<feature type="domain" description="NmrA-like" evidence="2">
    <location>
        <begin position="68"/>
        <end position="322"/>
    </location>
</feature>
<evidence type="ECO:0000313" key="4">
    <source>
        <dbReference type="Proteomes" id="UP000630353"/>
    </source>
</evidence>
<dbReference type="CDD" id="cd05269">
    <property type="entry name" value="TMR_SDR_a"/>
    <property type="match status" value="1"/>
</dbReference>
<feature type="region of interest" description="Disordered" evidence="1">
    <location>
        <begin position="1"/>
        <end position="28"/>
    </location>
</feature>
<feature type="compositionally biased region" description="Polar residues" evidence="1">
    <location>
        <begin position="1"/>
        <end position="22"/>
    </location>
</feature>
<comment type="caution">
    <text evidence="3">The sequence shown here is derived from an EMBL/GenBank/DDBJ whole genome shotgun (WGS) entry which is preliminary data.</text>
</comment>
<evidence type="ECO:0000313" key="3">
    <source>
        <dbReference type="EMBL" id="GHD60836.1"/>
    </source>
</evidence>
<reference evidence="3" key="2">
    <citation type="submission" date="2020-09" db="EMBL/GenBank/DDBJ databases">
        <authorList>
            <person name="Sun Q."/>
            <person name="Kim S."/>
        </authorList>
    </citation>
    <scope>NUCLEOTIDE SEQUENCE</scope>
    <source>
        <strain evidence="3">KCTC 42651</strain>
    </source>
</reference>
<organism evidence="3 4">
    <name type="scientific">Thalassobaculum fulvum</name>
    <dbReference type="NCBI Taxonomy" id="1633335"/>
    <lineage>
        <taxon>Bacteria</taxon>
        <taxon>Pseudomonadati</taxon>
        <taxon>Pseudomonadota</taxon>
        <taxon>Alphaproteobacteria</taxon>
        <taxon>Rhodospirillales</taxon>
        <taxon>Thalassobaculaceae</taxon>
        <taxon>Thalassobaculum</taxon>
    </lineage>
</organism>
<keyword evidence="4" id="KW-1185">Reference proteome</keyword>
<dbReference type="EMBL" id="BMZS01000012">
    <property type="protein sequence ID" value="GHD60836.1"/>
    <property type="molecule type" value="Genomic_DNA"/>
</dbReference>
<dbReference type="SUPFAM" id="SSF51735">
    <property type="entry name" value="NAD(P)-binding Rossmann-fold domains"/>
    <property type="match status" value="1"/>
</dbReference>
<proteinExistence type="predicted"/>
<accession>A0A919CS41</accession>
<dbReference type="Proteomes" id="UP000630353">
    <property type="component" value="Unassembled WGS sequence"/>
</dbReference>
<name>A0A919CS41_9PROT</name>
<dbReference type="Gene3D" id="3.40.50.720">
    <property type="entry name" value="NAD(P)-binding Rossmann-like Domain"/>
    <property type="match status" value="1"/>
</dbReference>
<dbReference type="Gene3D" id="3.90.25.10">
    <property type="entry name" value="UDP-galactose 4-epimerase, domain 1"/>
    <property type="match status" value="1"/>
</dbReference>
<dbReference type="InterPro" id="IPR008030">
    <property type="entry name" value="NmrA-like"/>
</dbReference>
<sequence length="352" mass="37237">MSPTRSITSRTGHSARSPSHSIVASRWLPPGAYGPQNCRLATRRQVFIYRGYEKRPTLESEPRSRVMTILVTGANGQLGRLVVDSLRRRAPAAPLAVSVRDPGRAGDLADAGIDVRHGDFDTADTLARAFADIDTLLIVSGDAPVEARIRQHRTAVDAARAAGVGRVVYTSFVDPRPDSPFPFAAIHADTEVYLKASGLAYTLLRNGVYADNLLGFVGRALESGTLAAPAGDGKVAFISRADLAEATANVLLGDGHVGRTYELTGPAAIGFQDVADAVSRHTGREIAYRSIPTAAFEDGLTQAGLPPFMVTALGGMFRSVATGDYRTVTTDAAGLLGREPESLDAVLARALD</sequence>
<dbReference type="PANTHER" id="PTHR47129">
    <property type="entry name" value="QUINONE OXIDOREDUCTASE 2"/>
    <property type="match status" value="1"/>
</dbReference>
<dbReference type="AlphaFoldDB" id="A0A919CS41"/>
<dbReference type="PANTHER" id="PTHR47129:SF1">
    <property type="entry name" value="NMRA-LIKE DOMAIN-CONTAINING PROTEIN"/>
    <property type="match status" value="1"/>
</dbReference>
<reference evidence="3" key="1">
    <citation type="journal article" date="2014" name="Int. J. Syst. Evol. Microbiol.">
        <title>Complete genome sequence of Corynebacterium casei LMG S-19264T (=DSM 44701T), isolated from a smear-ripened cheese.</title>
        <authorList>
            <consortium name="US DOE Joint Genome Institute (JGI-PGF)"/>
            <person name="Walter F."/>
            <person name="Albersmeier A."/>
            <person name="Kalinowski J."/>
            <person name="Ruckert C."/>
        </authorList>
    </citation>
    <scope>NUCLEOTIDE SEQUENCE</scope>
    <source>
        <strain evidence="3">KCTC 42651</strain>
    </source>
</reference>
<dbReference type="Pfam" id="PF05368">
    <property type="entry name" value="NmrA"/>
    <property type="match status" value="1"/>
</dbReference>
<gene>
    <name evidence="3" type="ORF">GCM10017083_47300</name>
</gene>